<dbReference type="EMBL" id="JBICBT010000596">
    <property type="protein sequence ID" value="KAL3108108.1"/>
    <property type="molecule type" value="Genomic_DNA"/>
</dbReference>
<organism evidence="2 3">
    <name type="scientific">Heterodera trifolii</name>
    <dbReference type="NCBI Taxonomy" id="157864"/>
    <lineage>
        <taxon>Eukaryota</taxon>
        <taxon>Metazoa</taxon>
        <taxon>Ecdysozoa</taxon>
        <taxon>Nematoda</taxon>
        <taxon>Chromadorea</taxon>
        <taxon>Rhabditida</taxon>
        <taxon>Tylenchina</taxon>
        <taxon>Tylenchomorpha</taxon>
        <taxon>Tylenchoidea</taxon>
        <taxon>Heteroderidae</taxon>
        <taxon>Heteroderinae</taxon>
        <taxon>Heterodera</taxon>
    </lineage>
</organism>
<reference evidence="2 3" key="1">
    <citation type="submission" date="2024-10" db="EMBL/GenBank/DDBJ databases">
        <authorList>
            <person name="Kim D."/>
        </authorList>
    </citation>
    <scope>NUCLEOTIDE SEQUENCE [LARGE SCALE GENOMIC DNA]</scope>
    <source>
        <strain evidence="2">BH-2024</strain>
    </source>
</reference>
<feature type="region of interest" description="Disordered" evidence="1">
    <location>
        <begin position="120"/>
        <end position="147"/>
    </location>
</feature>
<comment type="caution">
    <text evidence="2">The sequence shown here is derived from an EMBL/GenBank/DDBJ whole genome shotgun (WGS) entry which is preliminary data.</text>
</comment>
<feature type="region of interest" description="Disordered" evidence="1">
    <location>
        <begin position="81"/>
        <end position="101"/>
    </location>
</feature>
<evidence type="ECO:0000313" key="3">
    <source>
        <dbReference type="Proteomes" id="UP001620626"/>
    </source>
</evidence>
<dbReference type="AlphaFoldDB" id="A0ABD2KYX7"/>
<evidence type="ECO:0000313" key="2">
    <source>
        <dbReference type="EMBL" id="KAL3108108.1"/>
    </source>
</evidence>
<feature type="compositionally biased region" description="Low complexity" evidence="1">
    <location>
        <begin position="131"/>
        <end position="147"/>
    </location>
</feature>
<accession>A0ABD2KYX7</accession>
<proteinExistence type="predicted"/>
<gene>
    <name evidence="2" type="ORF">niasHT_015923</name>
</gene>
<dbReference type="Proteomes" id="UP001620626">
    <property type="component" value="Unassembled WGS sequence"/>
</dbReference>
<keyword evidence="3" id="KW-1185">Reference proteome</keyword>
<name>A0ABD2KYX7_9BILA</name>
<sequence>MKDIATEESIAQRRLNLKANFMRQLQIRRGVLPSEIPPIGLSTNAVPTMGRKFRKPLESRFAPAKPRFGLGMTAADFEDKTDNCSSLAKGPSLTETNAPKERNVRPKAFNCYINPSQSVFTWPGSNDTDSDGQSPSPTSSASVTSFGSSLTTATDPLIAQHVDQNGTIFFPTSSASSDHGQSYYDETPASSVLTFDLSSHTSSDRTLTNNSPLSMNNETLRPVFALFHEVQFLHSLGRRLSLSCNSRQDEGSFIFKHQMLNKMIVLTRSEALGEEEGIRISQHKDGRIFRESYIPSNMENWMVKSLLRGLCEDFFLD</sequence>
<evidence type="ECO:0000256" key="1">
    <source>
        <dbReference type="SAM" id="MobiDB-lite"/>
    </source>
</evidence>
<protein>
    <submittedName>
        <fullName evidence="2">Uncharacterized protein</fullName>
    </submittedName>
</protein>